<dbReference type="EC" id="2.7.2.1" evidence="9"/>
<proteinExistence type="inferred from homology"/>
<comment type="similarity">
    <text evidence="1 9 10">Belongs to the acetokinase family.</text>
</comment>
<dbReference type="InterPro" id="IPR043129">
    <property type="entry name" value="ATPase_NBD"/>
</dbReference>
<feature type="binding site" evidence="9">
    <location>
        <position position="9"/>
    </location>
    <ligand>
        <name>Mg(2+)</name>
        <dbReference type="ChEBI" id="CHEBI:18420"/>
    </ligand>
</feature>
<evidence type="ECO:0000313" key="12">
    <source>
        <dbReference type="Proteomes" id="UP000077852"/>
    </source>
</evidence>
<comment type="function">
    <text evidence="9">Catalyzes the formation of acetyl phosphate from acetate and ATP. Can also catalyze the reverse reaction.</text>
</comment>
<feature type="binding site" evidence="9">
    <location>
        <position position="16"/>
    </location>
    <ligand>
        <name>ATP</name>
        <dbReference type="ChEBI" id="CHEBI:30616"/>
    </ligand>
</feature>
<dbReference type="Gene3D" id="3.30.420.40">
    <property type="match status" value="2"/>
</dbReference>
<dbReference type="InterPro" id="IPR000890">
    <property type="entry name" value="Aliphatic_acid_kin_short-chain"/>
</dbReference>
<keyword evidence="6 9" id="KW-0418">Kinase</keyword>
<evidence type="ECO:0000313" key="11">
    <source>
        <dbReference type="EMBL" id="OAK56995.1"/>
    </source>
</evidence>
<feature type="binding site" evidence="9">
    <location>
        <position position="385"/>
    </location>
    <ligand>
        <name>Mg(2+)</name>
        <dbReference type="ChEBI" id="CHEBI:18420"/>
    </ligand>
</feature>
<sequence length="400" mass="41838">MTDSLLTLNAGSSSIKVALFDAAHPGGGDALPSARWSGQADGLGAGLQARLRIRDAQGKTLLDEPLDGARASHQGALAALLEWHAQQGEGGRIAAVGHRIVHGGTDFVAPVRVDAALLDALAKLEPLAPLHQPHNLAGVRAAMAAFEGVPQVACFDTAFHAVQPEVNRRFALPRELHDAGVRRYGFHGLSYESIVAQFAGIAPELAQRRVIVAHLGNGASMCGMVNGRSVATTMTFSPLDGLTMGTRCGRIDAAVVPYLMRSRGMSADAVEKLLFRESGLLGLSGVSSDMRALQASAEPAAAEAIAHFAEQVVQHMGMLAGALRGVDAIVFTGGIGENDAPLRQRMLEDCAWLGVQMDAAAKRGGASRLTAAGSPVSAWVLRTDEEAVIARHTARVLHMG</sequence>
<dbReference type="GO" id="GO:0006083">
    <property type="term" value="P:acetate metabolic process"/>
    <property type="evidence" value="ECO:0007669"/>
    <property type="project" value="TreeGrafter"/>
</dbReference>
<evidence type="ECO:0000256" key="9">
    <source>
        <dbReference type="HAMAP-Rule" id="MF_00020"/>
    </source>
</evidence>
<keyword evidence="3 9" id="KW-0808">Transferase</keyword>
<comment type="caution">
    <text evidence="11">The sequence shown here is derived from an EMBL/GenBank/DDBJ whole genome shotgun (WGS) entry which is preliminary data.</text>
</comment>
<dbReference type="Pfam" id="PF00871">
    <property type="entry name" value="Acetate_kinase"/>
    <property type="match status" value="1"/>
</dbReference>
<feature type="binding site" evidence="9">
    <location>
        <begin position="334"/>
        <end position="338"/>
    </location>
    <ligand>
        <name>ATP</name>
        <dbReference type="ChEBI" id="CHEBI:30616"/>
    </ligand>
</feature>
<gene>
    <name evidence="9" type="primary">ackA</name>
    <name evidence="11" type="ORF">A3K87_03630</name>
</gene>
<comment type="subunit">
    <text evidence="9">Homodimer.</text>
</comment>
<evidence type="ECO:0000256" key="5">
    <source>
        <dbReference type="ARBA" id="ARBA00022741"/>
    </source>
</evidence>
<dbReference type="PRINTS" id="PR00471">
    <property type="entry name" value="ACETATEKNASE"/>
</dbReference>
<evidence type="ECO:0000256" key="2">
    <source>
        <dbReference type="ARBA" id="ARBA00022490"/>
    </source>
</evidence>
<dbReference type="PANTHER" id="PTHR21060:SF21">
    <property type="entry name" value="ACETATE KINASE"/>
    <property type="match status" value="1"/>
</dbReference>
<dbReference type="SUPFAM" id="SSF53067">
    <property type="entry name" value="Actin-like ATPase domain"/>
    <property type="match status" value="2"/>
</dbReference>
<evidence type="ECO:0000256" key="7">
    <source>
        <dbReference type="ARBA" id="ARBA00022840"/>
    </source>
</evidence>
<dbReference type="HAMAP" id="MF_00020">
    <property type="entry name" value="Acetate_kinase"/>
    <property type="match status" value="1"/>
</dbReference>
<feature type="site" description="Transition state stabilizer" evidence="9">
    <location>
        <position position="247"/>
    </location>
</feature>
<feature type="site" description="Transition state stabilizer" evidence="9">
    <location>
        <position position="187"/>
    </location>
</feature>
<evidence type="ECO:0000256" key="3">
    <source>
        <dbReference type="ARBA" id="ARBA00022679"/>
    </source>
</evidence>
<dbReference type="GO" id="GO:0006085">
    <property type="term" value="P:acetyl-CoA biosynthetic process"/>
    <property type="evidence" value="ECO:0007669"/>
    <property type="project" value="UniProtKB-UniRule"/>
</dbReference>
<keyword evidence="4 9" id="KW-0479">Metal-binding</keyword>
<dbReference type="GO" id="GO:0005829">
    <property type="term" value="C:cytosol"/>
    <property type="evidence" value="ECO:0007669"/>
    <property type="project" value="TreeGrafter"/>
</dbReference>
<evidence type="ECO:0000256" key="6">
    <source>
        <dbReference type="ARBA" id="ARBA00022777"/>
    </source>
</evidence>
<comment type="cofactor">
    <cofactor evidence="9">
        <name>Mg(2+)</name>
        <dbReference type="ChEBI" id="CHEBI:18420"/>
    </cofactor>
    <cofactor evidence="9">
        <name>Mn(2+)</name>
        <dbReference type="ChEBI" id="CHEBI:29035"/>
    </cofactor>
    <text evidence="9">Mg(2+). Can also accept Mn(2+).</text>
</comment>
<accession>A0AA91DIJ9</accession>
<evidence type="ECO:0000256" key="10">
    <source>
        <dbReference type="RuleBase" id="RU003835"/>
    </source>
</evidence>
<evidence type="ECO:0000256" key="8">
    <source>
        <dbReference type="ARBA" id="ARBA00022842"/>
    </source>
</evidence>
<protein>
    <recommendedName>
        <fullName evidence="9">Acetate kinase</fullName>
        <ecNumber evidence="9">2.7.2.1</ecNumber>
    </recommendedName>
    <alternativeName>
        <fullName evidence="9">Acetokinase</fullName>
    </alternativeName>
</protein>
<feature type="binding site" evidence="9">
    <location>
        <position position="99"/>
    </location>
    <ligand>
        <name>substrate</name>
    </ligand>
</feature>
<feature type="active site" description="Proton donor/acceptor" evidence="9">
    <location>
        <position position="156"/>
    </location>
</feature>
<dbReference type="EMBL" id="LVHG01000095">
    <property type="protein sequence ID" value="OAK56995.1"/>
    <property type="molecule type" value="Genomic_DNA"/>
</dbReference>
<evidence type="ECO:0000256" key="1">
    <source>
        <dbReference type="ARBA" id="ARBA00008748"/>
    </source>
</evidence>
<name>A0AA91DIJ9_VARPD</name>
<dbReference type="Proteomes" id="UP000077852">
    <property type="component" value="Unassembled WGS sequence"/>
</dbReference>
<dbReference type="PROSITE" id="PS01075">
    <property type="entry name" value="ACETATE_KINASE_1"/>
    <property type="match status" value="1"/>
</dbReference>
<evidence type="ECO:0000256" key="4">
    <source>
        <dbReference type="ARBA" id="ARBA00022723"/>
    </source>
</evidence>
<dbReference type="PIRSF" id="PIRSF000722">
    <property type="entry name" value="Acetate_prop_kin"/>
    <property type="match status" value="1"/>
</dbReference>
<dbReference type="GO" id="GO:0005524">
    <property type="term" value="F:ATP binding"/>
    <property type="evidence" value="ECO:0007669"/>
    <property type="project" value="UniProtKB-KW"/>
</dbReference>
<comment type="catalytic activity">
    <reaction evidence="9">
        <text>acetate + ATP = acetyl phosphate + ADP</text>
        <dbReference type="Rhea" id="RHEA:11352"/>
        <dbReference type="ChEBI" id="CHEBI:22191"/>
        <dbReference type="ChEBI" id="CHEBI:30089"/>
        <dbReference type="ChEBI" id="CHEBI:30616"/>
        <dbReference type="ChEBI" id="CHEBI:456216"/>
        <dbReference type="EC" id="2.7.2.1"/>
    </reaction>
</comment>
<dbReference type="NCBIfam" id="TIGR00016">
    <property type="entry name" value="ackA"/>
    <property type="match status" value="1"/>
</dbReference>
<organism evidence="11 12">
    <name type="scientific">Variovorax paradoxus</name>
    <dbReference type="NCBI Taxonomy" id="34073"/>
    <lineage>
        <taxon>Bacteria</taxon>
        <taxon>Pseudomonadati</taxon>
        <taxon>Pseudomonadota</taxon>
        <taxon>Betaproteobacteria</taxon>
        <taxon>Burkholderiales</taxon>
        <taxon>Comamonadaceae</taxon>
        <taxon>Variovorax</taxon>
    </lineage>
</organism>
<dbReference type="RefSeq" id="WP_081271233.1">
    <property type="nucleotide sequence ID" value="NZ_LVHG01000095.1"/>
</dbReference>
<keyword evidence="7 9" id="KW-0067">ATP-binding</keyword>
<keyword evidence="8 9" id="KW-0460">Magnesium</keyword>
<dbReference type="AlphaFoldDB" id="A0AA91DIJ9"/>
<dbReference type="InterPro" id="IPR004372">
    <property type="entry name" value="Ac/propionate_kinase"/>
</dbReference>
<dbReference type="InterPro" id="IPR023865">
    <property type="entry name" value="Aliphatic_acid_kinase_CS"/>
</dbReference>
<keyword evidence="5 9" id="KW-0547">Nucleotide-binding</keyword>
<dbReference type="GO" id="GO:0000287">
    <property type="term" value="F:magnesium ion binding"/>
    <property type="evidence" value="ECO:0007669"/>
    <property type="project" value="UniProtKB-UniRule"/>
</dbReference>
<feature type="binding site" evidence="9">
    <location>
        <begin position="214"/>
        <end position="218"/>
    </location>
    <ligand>
        <name>ATP</name>
        <dbReference type="ChEBI" id="CHEBI:30616"/>
    </ligand>
</feature>
<dbReference type="GO" id="GO:0008776">
    <property type="term" value="F:acetate kinase activity"/>
    <property type="evidence" value="ECO:0007669"/>
    <property type="project" value="UniProtKB-UniRule"/>
</dbReference>
<keyword evidence="2 9" id="KW-0963">Cytoplasm</keyword>
<feature type="binding site" evidence="9">
    <location>
        <begin position="289"/>
        <end position="291"/>
    </location>
    <ligand>
        <name>ATP</name>
        <dbReference type="ChEBI" id="CHEBI:30616"/>
    </ligand>
</feature>
<dbReference type="PANTHER" id="PTHR21060">
    <property type="entry name" value="ACETATE KINASE"/>
    <property type="match status" value="1"/>
</dbReference>
<comment type="pathway">
    <text evidence="9">Metabolic intermediate biosynthesis; acetyl-CoA biosynthesis; acetyl-CoA from acetate: step 1/2.</text>
</comment>
<comment type="subcellular location">
    <subcellularLocation>
        <location evidence="9">Cytoplasm</location>
    </subcellularLocation>
</comment>
<reference evidence="11 12" key="1">
    <citation type="submission" date="2016-03" db="EMBL/GenBank/DDBJ databases">
        <title>Genome sequence of Variovorax paradoxus KB5.</title>
        <authorList>
            <person name="Jeong H."/>
            <person name="Hong C.E."/>
            <person name="Jo S.H."/>
            <person name="Park J.M."/>
        </authorList>
    </citation>
    <scope>NUCLEOTIDE SEQUENCE [LARGE SCALE GENOMIC DNA]</scope>
    <source>
        <strain evidence="11 12">KB5</strain>
    </source>
</reference>